<keyword evidence="2" id="KW-1003">Cell membrane</keyword>
<evidence type="ECO:0000313" key="12">
    <source>
        <dbReference type="Proteomes" id="UP000024001"/>
    </source>
</evidence>
<organism evidence="11 12">
    <name type="scientific">Microbacterium oleivorans</name>
    <dbReference type="NCBI Taxonomy" id="273677"/>
    <lineage>
        <taxon>Bacteria</taxon>
        <taxon>Bacillati</taxon>
        <taxon>Actinomycetota</taxon>
        <taxon>Actinomycetes</taxon>
        <taxon>Micrococcales</taxon>
        <taxon>Microbacteriaceae</taxon>
        <taxon>Microbacterium</taxon>
    </lineage>
</organism>
<dbReference type="GO" id="GO:0016747">
    <property type="term" value="F:acyltransferase activity, transferring groups other than amino-acyl groups"/>
    <property type="evidence" value="ECO:0007669"/>
    <property type="project" value="InterPro"/>
</dbReference>
<sequence>MTRLTPARLSGLDGLRAVAVLLVVVYHLFPVLPAGFLGVDVFFVISGFLITTLLVREHDEHGRVGLLEFWRRRARRLLPAIGVVVLVCASLAWMVGGDVLVGLGGQLAGAATFAYNWLAVAAGSSYFGGGAFDSSAPELLRNLWSLAVEEQFYLLWPLLLPLVLRLRRGRVIVAVALAAASAVAALLLAGGDVTRVYYGTDTHAFGLLLGVALAFARPSERTRGVPAVVGGLAIAGVAALAVVTPGRGVETFPGLLVAASVLTVVSIAAAVRPGSPLGRILDVAPLRWIGERSFGIYLWHWPLVVLLTVATTRTSPDVAVPVEVALATLAFTVVAAELSYRFLEQPVRRRGFRATLRGVGRAFRGGPTRRLGATTAVAAGILVVVGTTAAVADAPRMASSEAVVSDGQAALAAGAGTSDHATLPGAALRSGDPLLRPECPSAHLADEDGICTPPDGRPAPPAPARVPGARVTAVGDSVMLASAGGLLDRMPGVDIDAKVSRSMSTGVRIIDDLAARGELRDYVVVGLGTNGSISSDELARLEKDVGPRRTLILVTAHAPRDWIPGVNDELETFAHQTPGVAIADWSAAISRHEDLLAGDGIHPGATGGTLYADTVADAIDSVENSRAELQYRLKLAQWAVRDTFPAPR</sequence>
<feature type="domain" description="Acyltransferase 3" evidence="10">
    <location>
        <begin position="10"/>
        <end position="335"/>
    </location>
</feature>
<feature type="transmembrane region" description="Helical" evidence="9">
    <location>
        <begin position="171"/>
        <end position="190"/>
    </location>
</feature>
<evidence type="ECO:0000313" key="11">
    <source>
        <dbReference type="EMBL" id="EZP29015.1"/>
    </source>
</evidence>
<accession>A0A031FZD5</accession>
<evidence type="ECO:0000256" key="1">
    <source>
        <dbReference type="ARBA" id="ARBA00004651"/>
    </source>
</evidence>
<dbReference type="SUPFAM" id="SSF52266">
    <property type="entry name" value="SGNH hydrolase"/>
    <property type="match status" value="1"/>
</dbReference>
<protein>
    <submittedName>
        <fullName evidence="11">Acyltransferase 3</fullName>
    </submittedName>
</protein>
<dbReference type="AlphaFoldDB" id="A0A031FZD5"/>
<feature type="transmembrane region" description="Helical" evidence="9">
    <location>
        <begin position="294"/>
        <end position="312"/>
    </location>
</feature>
<feature type="transmembrane region" description="Helical" evidence="9">
    <location>
        <begin position="324"/>
        <end position="343"/>
    </location>
</feature>
<feature type="transmembrane region" description="Helical" evidence="9">
    <location>
        <begin position="76"/>
        <end position="95"/>
    </location>
</feature>
<dbReference type="Gene3D" id="3.40.50.1110">
    <property type="entry name" value="SGNH hydrolase"/>
    <property type="match status" value="1"/>
</dbReference>
<evidence type="ECO:0000256" key="2">
    <source>
        <dbReference type="ARBA" id="ARBA00022475"/>
    </source>
</evidence>
<feature type="transmembrane region" description="Helical" evidence="9">
    <location>
        <begin position="252"/>
        <end position="273"/>
    </location>
</feature>
<evidence type="ECO:0000256" key="8">
    <source>
        <dbReference type="SAM" id="MobiDB-lite"/>
    </source>
</evidence>
<feature type="transmembrane region" description="Helical" evidence="9">
    <location>
        <begin position="227"/>
        <end position="246"/>
    </location>
</feature>
<evidence type="ECO:0000256" key="5">
    <source>
        <dbReference type="ARBA" id="ARBA00022989"/>
    </source>
</evidence>
<name>A0A031FZD5_9MICO</name>
<proteinExistence type="predicted"/>
<feature type="transmembrane region" description="Helical" evidence="9">
    <location>
        <begin position="196"/>
        <end position="215"/>
    </location>
</feature>
<feature type="transmembrane region" description="Helical" evidence="9">
    <location>
        <begin position="12"/>
        <end position="29"/>
    </location>
</feature>
<evidence type="ECO:0000259" key="10">
    <source>
        <dbReference type="Pfam" id="PF01757"/>
    </source>
</evidence>
<evidence type="ECO:0000256" key="7">
    <source>
        <dbReference type="ARBA" id="ARBA00023315"/>
    </source>
</evidence>
<feature type="region of interest" description="Disordered" evidence="8">
    <location>
        <begin position="445"/>
        <end position="465"/>
    </location>
</feature>
<dbReference type="InterPro" id="IPR002656">
    <property type="entry name" value="Acyl_transf_3_dom"/>
</dbReference>
<dbReference type="PANTHER" id="PTHR23028">
    <property type="entry name" value="ACETYLTRANSFERASE"/>
    <property type="match status" value="1"/>
</dbReference>
<dbReference type="PANTHER" id="PTHR23028:SF53">
    <property type="entry name" value="ACYL_TRANSF_3 DOMAIN-CONTAINING PROTEIN"/>
    <property type="match status" value="1"/>
</dbReference>
<dbReference type="Pfam" id="PF01757">
    <property type="entry name" value="Acyl_transf_3"/>
    <property type="match status" value="1"/>
</dbReference>
<reference evidence="11 12" key="1">
    <citation type="submission" date="2014-03" db="EMBL/GenBank/DDBJ databases">
        <title>Draft Genome Sequences of 13 Willow Endophytes.</title>
        <authorList>
            <person name="Gan H.Y."/>
            <person name="Gan H.M."/>
            <person name="Savka M.A."/>
            <person name="Hudson A.O."/>
        </authorList>
    </citation>
    <scope>NUCLEOTIDE SEQUENCE [LARGE SCALE GENOMIC DNA]</scope>
    <source>
        <strain evidence="11 12">RIT293</strain>
    </source>
</reference>
<dbReference type="eggNOG" id="COG1835">
    <property type="taxonomic scope" value="Bacteria"/>
</dbReference>
<dbReference type="PATRIC" id="fig|273677.3.peg.849"/>
<dbReference type="RefSeq" id="WP_036309881.1">
    <property type="nucleotide sequence ID" value="NZ_JFYO01000003.1"/>
</dbReference>
<evidence type="ECO:0000256" key="3">
    <source>
        <dbReference type="ARBA" id="ARBA00022679"/>
    </source>
</evidence>
<dbReference type="EMBL" id="JFYO01000003">
    <property type="protein sequence ID" value="EZP29015.1"/>
    <property type="molecule type" value="Genomic_DNA"/>
</dbReference>
<feature type="transmembrane region" description="Helical" evidence="9">
    <location>
        <begin position="35"/>
        <end position="55"/>
    </location>
</feature>
<evidence type="ECO:0000256" key="6">
    <source>
        <dbReference type="ARBA" id="ARBA00023136"/>
    </source>
</evidence>
<feature type="compositionally biased region" description="Pro residues" evidence="8">
    <location>
        <begin position="455"/>
        <end position="464"/>
    </location>
</feature>
<keyword evidence="7 11" id="KW-0012">Acyltransferase</keyword>
<keyword evidence="3 11" id="KW-0808">Transferase</keyword>
<dbReference type="Proteomes" id="UP000024001">
    <property type="component" value="Unassembled WGS sequence"/>
</dbReference>
<evidence type="ECO:0000256" key="9">
    <source>
        <dbReference type="SAM" id="Phobius"/>
    </source>
</evidence>
<dbReference type="GO" id="GO:0005886">
    <property type="term" value="C:plasma membrane"/>
    <property type="evidence" value="ECO:0007669"/>
    <property type="project" value="UniProtKB-SubCell"/>
</dbReference>
<gene>
    <name evidence="11" type="ORF">BW34_00864</name>
</gene>
<evidence type="ECO:0000256" key="4">
    <source>
        <dbReference type="ARBA" id="ARBA00022692"/>
    </source>
</evidence>
<dbReference type="InterPro" id="IPR036514">
    <property type="entry name" value="SGNH_hydro_sf"/>
</dbReference>
<dbReference type="InterPro" id="IPR050879">
    <property type="entry name" value="Acyltransferase_3"/>
</dbReference>
<dbReference type="GO" id="GO:0009103">
    <property type="term" value="P:lipopolysaccharide biosynthetic process"/>
    <property type="evidence" value="ECO:0007669"/>
    <property type="project" value="TreeGrafter"/>
</dbReference>
<keyword evidence="4 9" id="KW-0812">Transmembrane</keyword>
<keyword evidence="12" id="KW-1185">Reference proteome</keyword>
<keyword evidence="6 9" id="KW-0472">Membrane</keyword>
<comment type="subcellular location">
    <subcellularLocation>
        <location evidence="1">Cell membrane</location>
        <topology evidence="1">Multi-pass membrane protein</topology>
    </subcellularLocation>
</comment>
<keyword evidence="5 9" id="KW-1133">Transmembrane helix</keyword>
<comment type="caution">
    <text evidence="11">The sequence shown here is derived from an EMBL/GenBank/DDBJ whole genome shotgun (WGS) entry which is preliminary data.</text>
</comment>
<dbReference type="OrthoDB" id="3404679at2"/>
<dbReference type="CDD" id="cd01840">
    <property type="entry name" value="SGNH_hydrolase_yrhL_like"/>
    <property type="match status" value="1"/>
</dbReference>
<feature type="transmembrane region" description="Helical" evidence="9">
    <location>
        <begin position="371"/>
        <end position="392"/>
    </location>
</feature>